<gene>
    <name evidence="3" type="ordered locus">azo1764</name>
</gene>
<dbReference type="InterPro" id="IPR014004">
    <property type="entry name" value="Transpt-assoc_nodulatn_dom_bac"/>
</dbReference>
<sequence length="112" mass="11589">MNSRRSFLGAVLAATTLATVGGTALAEGTKARDGDRSAGEYVDDKTLETKVKSTLIATEEVKARNIEVQARNGVVTLGGTVHSSAEAELAVTKAKSVSGVKTVNSNLRVAKD</sequence>
<dbReference type="PANTHER" id="PTHR34606:SF15">
    <property type="entry name" value="BON DOMAIN-CONTAINING PROTEIN"/>
    <property type="match status" value="1"/>
</dbReference>
<dbReference type="KEGG" id="azo:azo1764"/>
<organism evidence="3 4">
    <name type="scientific">Azoarcus sp. (strain BH72)</name>
    <dbReference type="NCBI Taxonomy" id="418699"/>
    <lineage>
        <taxon>Bacteria</taxon>
        <taxon>Pseudomonadati</taxon>
        <taxon>Pseudomonadota</taxon>
        <taxon>Betaproteobacteria</taxon>
        <taxon>Rhodocyclales</taxon>
        <taxon>Zoogloeaceae</taxon>
        <taxon>Azoarcus</taxon>
    </lineage>
</organism>
<dbReference type="InterPro" id="IPR007055">
    <property type="entry name" value="BON_dom"/>
</dbReference>
<dbReference type="InterPro" id="IPR051686">
    <property type="entry name" value="Lipoprotein_DolP"/>
</dbReference>
<evidence type="ECO:0000259" key="2">
    <source>
        <dbReference type="PROSITE" id="PS50914"/>
    </source>
</evidence>
<protein>
    <submittedName>
        <fullName evidence="3">Conserved hypothetical secreted protein</fullName>
    </submittedName>
</protein>
<dbReference type="SMART" id="SM00749">
    <property type="entry name" value="BON"/>
    <property type="match status" value="1"/>
</dbReference>
<dbReference type="eggNOG" id="COG2823">
    <property type="taxonomic scope" value="Bacteria"/>
</dbReference>
<dbReference type="InterPro" id="IPR006311">
    <property type="entry name" value="TAT_signal"/>
</dbReference>
<dbReference type="KEGG" id="aoa:dqs_1914"/>
<name>A1K6C6_AZOSB</name>
<dbReference type="EMBL" id="AM406670">
    <property type="protein sequence ID" value="CAL94381.1"/>
    <property type="molecule type" value="Genomic_DNA"/>
</dbReference>
<dbReference type="PANTHER" id="PTHR34606">
    <property type="entry name" value="BON DOMAIN-CONTAINING PROTEIN"/>
    <property type="match status" value="1"/>
</dbReference>
<proteinExistence type="predicted"/>
<dbReference type="HOGENOM" id="CLU_098552_3_2_4"/>
<dbReference type="AlphaFoldDB" id="A1K6C6"/>
<keyword evidence="1" id="KW-0732">Signal</keyword>
<feature type="chain" id="PRO_5002635867" evidence="1">
    <location>
        <begin position="27"/>
        <end position="112"/>
    </location>
</feature>
<evidence type="ECO:0000256" key="1">
    <source>
        <dbReference type="SAM" id="SignalP"/>
    </source>
</evidence>
<dbReference type="Proteomes" id="UP000002588">
    <property type="component" value="Chromosome"/>
</dbReference>
<dbReference type="PROSITE" id="PS51318">
    <property type="entry name" value="TAT"/>
    <property type="match status" value="1"/>
</dbReference>
<dbReference type="RefSeq" id="WP_011765497.1">
    <property type="nucleotide sequence ID" value="NC_008702.1"/>
</dbReference>
<dbReference type="STRING" id="62928.azo1764"/>
<dbReference type="PROSITE" id="PS50914">
    <property type="entry name" value="BON"/>
    <property type="match status" value="1"/>
</dbReference>
<dbReference type="Gene3D" id="3.30.1340.30">
    <property type="match status" value="1"/>
</dbReference>
<evidence type="ECO:0000313" key="4">
    <source>
        <dbReference type="Proteomes" id="UP000002588"/>
    </source>
</evidence>
<dbReference type="Pfam" id="PF04972">
    <property type="entry name" value="BON"/>
    <property type="match status" value="1"/>
</dbReference>
<reference evidence="3 4" key="1">
    <citation type="journal article" date="2006" name="Nat. Biotechnol.">
        <title>Complete genome of the mutualistic, N2-fixing grass endophyte Azoarcus sp. strain BH72.</title>
        <authorList>
            <person name="Krause A."/>
            <person name="Ramakumar A."/>
            <person name="Bartels D."/>
            <person name="Battistoni F."/>
            <person name="Bekel T."/>
            <person name="Boch J."/>
            <person name="Boehm M."/>
            <person name="Friedrich F."/>
            <person name="Hurek T."/>
            <person name="Krause L."/>
            <person name="Linke B."/>
            <person name="McHardy A.C."/>
            <person name="Sarkar A."/>
            <person name="Schneiker S."/>
            <person name="Syed A.A."/>
            <person name="Thauer R."/>
            <person name="Vorhoelter F.-J."/>
            <person name="Weidner S."/>
            <person name="Puehler A."/>
            <person name="Reinhold-Hurek B."/>
            <person name="Kaiser O."/>
            <person name="Goesmann A."/>
        </authorList>
    </citation>
    <scope>NUCLEOTIDE SEQUENCE [LARGE SCALE GENOMIC DNA]</scope>
    <source>
        <strain evidence="3 4">BH72</strain>
    </source>
</reference>
<evidence type="ECO:0000313" key="3">
    <source>
        <dbReference type="EMBL" id="CAL94381.1"/>
    </source>
</evidence>
<feature type="domain" description="BON" evidence="2">
    <location>
        <begin position="43"/>
        <end position="111"/>
    </location>
</feature>
<feature type="signal peptide" evidence="1">
    <location>
        <begin position="1"/>
        <end position="26"/>
    </location>
</feature>
<keyword evidence="4" id="KW-1185">Reference proteome</keyword>
<accession>A1K6C6</accession>